<accession>A0ABX8XYN6</accession>
<dbReference type="RefSeq" id="WP_220649568.1">
    <property type="nucleotide sequence ID" value="NZ_CP080647.1"/>
</dbReference>
<dbReference type="InterPro" id="IPR006059">
    <property type="entry name" value="SBP"/>
</dbReference>
<keyword evidence="2" id="KW-0813">Transport</keyword>
<proteinExistence type="inferred from homology"/>
<evidence type="ECO:0000313" key="5">
    <source>
        <dbReference type="EMBL" id="QYX80902.1"/>
    </source>
</evidence>
<dbReference type="Gene3D" id="3.40.190.10">
    <property type="entry name" value="Periplasmic binding protein-like II"/>
    <property type="match status" value="1"/>
</dbReference>
<dbReference type="EMBL" id="CP080647">
    <property type="protein sequence ID" value="QYX80902.1"/>
    <property type="molecule type" value="Genomic_DNA"/>
</dbReference>
<keyword evidence="3" id="KW-0732">Signal</keyword>
<evidence type="ECO:0000256" key="2">
    <source>
        <dbReference type="ARBA" id="ARBA00022448"/>
    </source>
</evidence>
<sequence>MTLLLGGCEAGGDHGEQHPRRTADATCDGRIDDPAQITLWFHQPSARGELEAVRAQVRAFNTAQDEVTVRLVDVPEGDYEDLVRTAAADGELPDLLDFDAPKLFSHAWAGHLRPIDSCVPKSLRADLLPSVLEQGTYRGRLWGLGTFDSGLGLYVRPSVLRDAGVRIPKGVSDAWTADEFTGILKKLRILGYDRPLDLQLPWADTEWGTYGFAPAVWSAGGDLIERSTYRTADGVLNGPRSVEALTTLQGWAKAGYVDANKDLDAFQKGRSPVSWTGHWWYGRYTEAHPGDVAIVPLPDFGTGSATGMGSWQWGVPAGGADGDAVWRFLSFLLRPDEVLRMTDANGGIPATGTAIERTDAFAEGGPARLYIDQLRGGTARPRPQTPAYPAITDAFAEAFAKIMRGAAVRPALDEAVRAVDKDLADHGHYPPTGP</sequence>
<evidence type="ECO:0000256" key="3">
    <source>
        <dbReference type="ARBA" id="ARBA00022729"/>
    </source>
</evidence>
<dbReference type="SUPFAM" id="SSF53850">
    <property type="entry name" value="Periplasmic binding protein-like II"/>
    <property type="match status" value="1"/>
</dbReference>
<name>A0ABX8XYN6_9ACTN</name>
<dbReference type="PANTHER" id="PTHR30061:SF50">
    <property type="entry name" value="MALTOSE_MALTODEXTRIN-BINDING PERIPLASMIC PROTEIN"/>
    <property type="match status" value="1"/>
</dbReference>
<organism evidence="5 6">
    <name type="scientific">Streptomyces akebiae</name>
    <dbReference type="NCBI Taxonomy" id="2865673"/>
    <lineage>
        <taxon>Bacteria</taxon>
        <taxon>Bacillati</taxon>
        <taxon>Actinomycetota</taxon>
        <taxon>Actinomycetes</taxon>
        <taxon>Kitasatosporales</taxon>
        <taxon>Streptomycetaceae</taxon>
        <taxon>Streptomyces</taxon>
    </lineage>
</organism>
<dbReference type="Pfam" id="PF13416">
    <property type="entry name" value="SBP_bac_8"/>
    <property type="match status" value="1"/>
</dbReference>
<protein>
    <submittedName>
        <fullName evidence="5">Extracellular solute-binding protein</fullName>
    </submittedName>
</protein>
<dbReference type="PANTHER" id="PTHR30061">
    <property type="entry name" value="MALTOSE-BINDING PERIPLASMIC PROTEIN"/>
    <property type="match status" value="1"/>
</dbReference>
<evidence type="ECO:0000256" key="4">
    <source>
        <dbReference type="SAM" id="MobiDB-lite"/>
    </source>
</evidence>
<keyword evidence="6" id="KW-1185">Reference proteome</keyword>
<feature type="compositionally biased region" description="Basic and acidic residues" evidence="4">
    <location>
        <begin position="11"/>
        <end position="23"/>
    </location>
</feature>
<feature type="region of interest" description="Disordered" evidence="4">
    <location>
        <begin position="1"/>
        <end position="23"/>
    </location>
</feature>
<reference evidence="5 6" key="1">
    <citation type="submission" date="2021-08" db="EMBL/GenBank/DDBJ databases">
        <authorList>
            <person name="Ping M."/>
        </authorList>
    </citation>
    <scope>NUCLEOTIDE SEQUENCE [LARGE SCALE GENOMIC DNA]</scope>
    <source>
        <strain evidence="5 6">MG28</strain>
    </source>
</reference>
<evidence type="ECO:0000313" key="6">
    <source>
        <dbReference type="Proteomes" id="UP000827138"/>
    </source>
</evidence>
<evidence type="ECO:0000256" key="1">
    <source>
        <dbReference type="ARBA" id="ARBA00008520"/>
    </source>
</evidence>
<dbReference type="Proteomes" id="UP000827138">
    <property type="component" value="Chromosome"/>
</dbReference>
<comment type="similarity">
    <text evidence="1">Belongs to the bacterial solute-binding protein 1 family.</text>
</comment>
<gene>
    <name evidence="5" type="ORF">K1J60_34095</name>
</gene>